<dbReference type="SMART" id="SM00382">
    <property type="entry name" value="AAA"/>
    <property type="match status" value="1"/>
</dbReference>
<evidence type="ECO:0000256" key="1">
    <source>
        <dbReference type="ARBA" id="ARBA00004202"/>
    </source>
</evidence>
<dbReference type="PROSITE" id="PS50893">
    <property type="entry name" value="ABC_TRANSPORTER_2"/>
    <property type="match status" value="1"/>
</dbReference>
<comment type="subcellular location">
    <subcellularLocation>
        <location evidence="1">Cell membrane</location>
        <topology evidence="1">Peripheral membrane protein</topology>
    </subcellularLocation>
</comment>
<dbReference type="PANTHER" id="PTHR43297">
    <property type="entry name" value="OLIGOPEPTIDE TRANSPORT ATP-BINDING PROTEIN APPD"/>
    <property type="match status" value="1"/>
</dbReference>
<dbReference type="FunFam" id="3.40.50.300:FF:000016">
    <property type="entry name" value="Oligopeptide ABC transporter ATP-binding component"/>
    <property type="match status" value="1"/>
</dbReference>
<keyword evidence="6 9" id="KW-0067">ATP-binding</keyword>
<dbReference type="KEGG" id="csr:Cspa_c14380"/>
<name>M1MFR2_9CLOT</name>
<dbReference type="RefSeq" id="WP_015391530.1">
    <property type="nucleotide sequence ID" value="NC_020291.1"/>
</dbReference>
<dbReference type="OrthoDB" id="9806285at2"/>
<evidence type="ECO:0000256" key="6">
    <source>
        <dbReference type="ARBA" id="ARBA00022840"/>
    </source>
</evidence>
<dbReference type="eggNOG" id="COG0444">
    <property type="taxonomic scope" value="Bacteria"/>
</dbReference>
<accession>M1MFR2</accession>
<dbReference type="Gene3D" id="3.40.50.300">
    <property type="entry name" value="P-loop containing nucleotide triphosphate hydrolases"/>
    <property type="match status" value="1"/>
</dbReference>
<dbReference type="STRING" id="36745.CLSAP_14040"/>
<dbReference type="InterPro" id="IPR003593">
    <property type="entry name" value="AAA+_ATPase"/>
</dbReference>
<evidence type="ECO:0000256" key="5">
    <source>
        <dbReference type="ARBA" id="ARBA00022741"/>
    </source>
</evidence>
<evidence type="ECO:0000256" key="3">
    <source>
        <dbReference type="ARBA" id="ARBA00022448"/>
    </source>
</evidence>
<dbReference type="InterPro" id="IPR050388">
    <property type="entry name" value="ABC_Ni/Peptide_Import"/>
</dbReference>
<dbReference type="CDD" id="cd03257">
    <property type="entry name" value="ABC_NikE_OppD_transporters"/>
    <property type="match status" value="1"/>
</dbReference>
<keyword evidence="3" id="KW-0813">Transport</keyword>
<keyword evidence="7" id="KW-0472">Membrane</keyword>
<reference evidence="9 10" key="1">
    <citation type="submission" date="2013-02" db="EMBL/GenBank/DDBJ databases">
        <title>Genome sequence of Clostridium saccharoperbutylacetonicum N1-4(HMT).</title>
        <authorList>
            <person name="Poehlein A."/>
            <person name="Daniel R."/>
        </authorList>
    </citation>
    <scope>NUCLEOTIDE SEQUENCE [LARGE SCALE GENOMIC DNA]</scope>
    <source>
        <strain evidence="10">N1-4(HMT)</strain>
    </source>
</reference>
<keyword evidence="4" id="KW-1003">Cell membrane</keyword>
<dbReference type="Pfam" id="PF00005">
    <property type="entry name" value="ABC_tran"/>
    <property type="match status" value="1"/>
</dbReference>
<dbReference type="PROSITE" id="PS00211">
    <property type="entry name" value="ABC_TRANSPORTER_1"/>
    <property type="match status" value="1"/>
</dbReference>
<feature type="domain" description="ABC transporter" evidence="8">
    <location>
        <begin position="6"/>
        <end position="257"/>
    </location>
</feature>
<evidence type="ECO:0000259" key="8">
    <source>
        <dbReference type="PROSITE" id="PS50893"/>
    </source>
</evidence>
<dbReference type="GO" id="GO:0015833">
    <property type="term" value="P:peptide transport"/>
    <property type="evidence" value="ECO:0007669"/>
    <property type="project" value="InterPro"/>
</dbReference>
<dbReference type="PATRIC" id="fig|931276.5.peg.1396"/>
<dbReference type="GO" id="GO:0016887">
    <property type="term" value="F:ATP hydrolysis activity"/>
    <property type="evidence" value="ECO:0007669"/>
    <property type="project" value="InterPro"/>
</dbReference>
<comment type="similarity">
    <text evidence="2">Belongs to the ABC transporter superfamily.</text>
</comment>
<proteinExistence type="inferred from homology"/>
<protein>
    <submittedName>
        <fullName evidence="9">Oligopeptide transport ATP-binding protein OppD</fullName>
    </submittedName>
</protein>
<keyword evidence="5" id="KW-0547">Nucleotide-binding</keyword>
<dbReference type="AlphaFoldDB" id="M1MFR2"/>
<dbReference type="HOGENOM" id="CLU_000604_1_23_9"/>
<keyword evidence="10" id="KW-1185">Reference proteome</keyword>
<evidence type="ECO:0000256" key="7">
    <source>
        <dbReference type="ARBA" id="ARBA00023136"/>
    </source>
</evidence>
<dbReference type="Proteomes" id="UP000011728">
    <property type="component" value="Chromosome"/>
</dbReference>
<dbReference type="PANTHER" id="PTHR43297:SF2">
    <property type="entry name" value="DIPEPTIDE TRANSPORT ATP-BINDING PROTEIN DPPD"/>
    <property type="match status" value="1"/>
</dbReference>
<dbReference type="EMBL" id="CP004121">
    <property type="protein sequence ID" value="AGF55208.1"/>
    <property type="molecule type" value="Genomic_DNA"/>
</dbReference>
<evidence type="ECO:0000256" key="2">
    <source>
        <dbReference type="ARBA" id="ARBA00005417"/>
    </source>
</evidence>
<dbReference type="GO" id="GO:0005886">
    <property type="term" value="C:plasma membrane"/>
    <property type="evidence" value="ECO:0007669"/>
    <property type="project" value="UniProtKB-SubCell"/>
</dbReference>
<dbReference type="InterPro" id="IPR003439">
    <property type="entry name" value="ABC_transporter-like_ATP-bd"/>
</dbReference>
<dbReference type="InterPro" id="IPR017871">
    <property type="entry name" value="ABC_transporter-like_CS"/>
</dbReference>
<evidence type="ECO:0000313" key="10">
    <source>
        <dbReference type="Proteomes" id="UP000011728"/>
    </source>
</evidence>
<dbReference type="GO" id="GO:0005524">
    <property type="term" value="F:ATP binding"/>
    <property type="evidence" value="ECO:0007669"/>
    <property type="project" value="UniProtKB-KW"/>
</dbReference>
<dbReference type="Pfam" id="PF08352">
    <property type="entry name" value="oligo_HPY"/>
    <property type="match status" value="1"/>
</dbReference>
<evidence type="ECO:0000313" key="9">
    <source>
        <dbReference type="EMBL" id="AGF55208.1"/>
    </source>
</evidence>
<evidence type="ECO:0000256" key="4">
    <source>
        <dbReference type="ARBA" id="ARBA00022475"/>
    </source>
</evidence>
<sequence length="326" mass="36385">MEKELLKVNNLKTSFYTAEGKVTAVNDVSFKVHEGKVLGIVGESGCGKSVTSMSIMRLLDDSISKIEEGEIIFEGTDILKLSEKEMNKIRGNKLAMIFQEPMTSLNPVFTIGQQIGEAIKIHQGIKGKENKEKSIEMLKLVGIPTPEKIVNEYPHQLSGGMRQRIMIAMALSCNPKLIIADEPTTALDVTIQAQVLELMKKLSKDLKTSIILITHDLGVIAEMADEVIVMYSGKVVEECSVQNIFEKAKHPYTKGLLYSRAENVKKGERLYNILGMVPNLNDMPSGCSFNPRCEKCMDICKEEMPKLIETEEGHKVRCWLYSGKEV</sequence>
<organism evidence="9 10">
    <name type="scientific">Clostridium saccharoperbutylacetonicum N1-4(HMT)</name>
    <dbReference type="NCBI Taxonomy" id="931276"/>
    <lineage>
        <taxon>Bacteria</taxon>
        <taxon>Bacillati</taxon>
        <taxon>Bacillota</taxon>
        <taxon>Clostridia</taxon>
        <taxon>Eubacteriales</taxon>
        <taxon>Clostridiaceae</taxon>
        <taxon>Clostridium</taxon>
    </lineage>
</organism>
<dbReference type="SUPFAM" id="SSF52540">
    <property type="entry name" value="P-loop containing nucleoside triphosphate hydrolases"/>
    <property type="match status" value="1"/>
</dbReference>
<dbReference type="InterPro" id="IPR027417">
    <property type="entry name" value="P-loop_NTPase"/>
</dbReference>
<dbReference type="InterPro" id="IPR013563">
    <property type="entry name" value="Oligopep_ABC_C"/>
</dbReference>
<gene>
    <name evidence="9" type="ORF">Cspa_c14380</name>
</gene>
<dbReference type="NCBIfam" id="TIGR01727">
    <property type="entry name" value="oligo_HPY"/>
    <property type="match status" value="1"/>
</dbReference>